<evidence type="ECO:0000256" key="6">
    <source>
        <dbReference type="ARBA" id="ARBA00023242"/>
    </source>
</evidence>
<dbReference type="Pfam" id="PF20168">
    <property type="entry name" value="PDS5"/>
    <property type="match status" value="1"/>
</dbReference>
<feature type="region of interest" description="Disordered" evidence="8">
    <location>
        <begin position="409"/>
        <end position="522"/>
    </location>
</feature>
<evidence type="ECO:0000256" key="3">
    <source>
        <dbReference type="ARBA" id="ARBA00022763"/>
    </source>
</evidence>
<evidence type="ECO:0000256" key="2">
    <source>
        <dbReference type="ARBA" id="ARBA00022618"/>
    </source>
</evidence>
<feature type="compositionally biased region" description="Polar residues" evidence="8">
    <location>
        <begin position="424"/>
        <end position="437"/>
    </location>
</feature>
<keyword evidence="7" id="KW-0131">Cell cycle</keyword>
<feature type="region of interest" description="Disordered" evidence="8">
    <location>
        <begin position="569"/>
        <end position="612"/>
    </location>
</feature>
<dbReference type="EMBL" id="JARPOI010000006">
    <property type="protein sequence ID" value="KAJ9178936.1"/>
    <property type="molecule type" value="Genomic_DNA"/>
</dbReference>
<evidence type="ECO:0000256" key="5">
    <source>
        <dbReference type="ARBA" id="ARBA00023204"/>
    </source>
</evidence>
<feature type="region of interest" description="Disordered" evidence="8">
    <location>
        <begin position="673"/>
        <end position="808"/>
    </location>
</feature>
<keyword evidence="10" id="KW-1185">Reference proteome</keyword>
<evidence type="ECO:0000256" key="1">
    <source>
        <dbReference type="ARBA" id="ARBA00004123"/>
    </source>
</evidence>
<keyword evidence="5" id="KW-0234">DNA repair</keyword>
<dbReference type="SUPFAM" id="SSF63748">
    <property type="entry name" value="Tudor/PWWP/MBT"/>
    <property type="match status" value="1"/>
</dbReference>
<evidence type="ECO:0000256" key="8">
    <source>
        <dbReference type="SAM" id="MobiDB-lite"/>
    </source>
</evidence>
<keyword evidence="2" id="KW-0132">Cell division</keyword>
<keyword evidence="6" id="KW-0539">Nucleus</keyword>
<comment type="subcellular location">
    <subcellularLocation>
        <location evidence="1">Nucleus</location>
    </subcellularLocation>
</comment>
<feature type="compositionally biased region" description="Polar residues" evidence="8">
    <location>
        <begin position="774"/>
        <end position="787"/>
    </location>
</feature>
<feature type="region of interest" description="Disordered" evidence="8">
    <location>
        <begin position="329"/>
        <end position="394"/>
    </location>
</feature>
<dbReference type="CDD" id="cd20404">
    <property type="entry name" value="Tudor_Agenet_AtEML-like"/>
    <property type="match status" value="1"/>
</dbReference>
<organism evidence="9 10">
    <name type="scientific">Hevea brasiliensis</name>
    <name type="common">Para rubber tree</name>
    <name type="synonym">Siphonia brasiliensis</name>
    <dbReference type="NCBI Taxonomy" id="3981"/>
    <lineage>
        <taxon>Eukaryota</taxon>
        <taxon>Viridiplantae</taxon>
        <taxon>Streptophyta</taxon>
        <taxon>Embryophyta</taxon>
        <taxon>Tracheophyta</taxon>
        <taxon>Spermatophyta</taxon>
        <taxon>Magnoliopsida</taxon>
        <taxon>eudicotyledons</taxon>
        <taxon>Gunneridae</taxon>
        <taxon>Pentapetalae</taxon>
        <taxon>rosids</taxon>
        <taxon>fabids</taxon>
        <taxon>Malpighiales</taxon>
        <taxon>Euphorbiaceae</taxon>
        <taxon>Crotonoideae</taxon>
        <taxon>Micrandreae</taxon>
        <taxon>Hevea</taxon>
    </lineage>
</organism>
<comment type="caution">
    <text evidence="9">The sequence shown here is derived from an EMBL/GenBank/DDBJ whole genome shotgun (WGS) entry which is preliminary data.</text>
</comment>
<feature type="compositionally biased region" description="Polar residues" evidence="8">
    <location>
        <begin position="449"/>
        <end position="458"/>
    </location>
</feature>
<evidence type="ECO:0000256" key="7">
    <source>
        <dbReference type="ARBA" id="ARBA00023306"/>
    </source>
</evidence>
<feature type="compositionally biased region" description="Basic residues" evidence="8">
    <location>
        <begin position="377"/>
        <end position="386"/>
    </location>
</feature>
<name>A0ABQ9MF76_HEVBR</name>
<dbReference type="PANTHER" id="PTHR12663">
    <property type="entry name" value="ANDROGEN INDUCED INHIBITOR OF PROLIFERATION AS3 / PDS5-RELATED"/>
    <property type="match status" value="1"/>
</dbReference>
<keyword evidence="4" id="KW-0498">Mitosis</keyword>
<reference evidence="9" key="1">
    <citation type="journal article" date="2023" name="Plant Biotechnol. J.">
        <title>Chromosome-level wild Hevea brasiliensis genome provides new tools for genomic-assisted breeding and valuable loci to elevate rubber yield.</title>
        <authorList>
            <person name="Cheng H."/>
            <person name="Song X."/>
            <person name="Hu Y."/>
            <person name="Wu T."/>
            <person name="Yang Q."/>
            <person name="An Z."/>
            <person name="Feng S."/>
            <person name="Deng Z."/>
            <person name="Wu W."/>
            <person name="Zeng X."/>
            <person name="Tu M."/>
            <person name="Wang X."/>
            <person name="Huang H."/>
        </authorList>
    </citation>
    <scope>NUCLEOTIDE SEQUENCE</scope>
    <source>
        <strain evidence="9">MT/VB/25A 57/8</strain>
    </source>
</reference>
<feature type="compositionally biased region" description="Basic and acidic residues" evidence="8">
    <location>
        <begin position="755"/>
        <end position="765"/>
    </location>
</feature>
<gene>
    <name evidence="9" type="ORF">P3X46_010780</name>
</gene>
<proteinExistence type="predicted"/>
<dbReference type="Proteomes" id="UP001174677">
    <property type="component" value="Chromosome 6"/>
</dbReference>
<dbReference type="InterPro" id="IPR016024">
    <property type="entry name" value="ARM-type_fold"/>
</dbReference>
<protein>
    <recommendedName>
        <fullName evidence="11">Tudor domain-containing protein</fullName>
    </recommendedName>
</protein>
<sequence>MAINEIVLEEQLKETGNSLLYPPSSIHELLNMLDKLECLLINVEQAPSRSMQDALLSPMKALISNTLLRNSDTDVKVSVASCISEITRITAPDAPYNDDHMKEIFQLTIAAFEKLSHVSSRFYTKAVSILDTVAKVRSCLVMLDLELDELIIKMFQHFLKIIRFNHPHAVFVAMETIMTLIIDESEDISVGLLTPLLASIRKENQSVSPIAWKLGEKVITNCAAKLKPYLKELVQSIGIALDEYTPIVASICQDETLTLKCDHVNASGDHLVAKGLSPIAASPGEGFQAMDAIPKLTTNGNTSTRNADNVNNISTKVLEHCSLIQHCESNDAQGDAEPEVKLEKERRTVPRKRGRKPNSLMNPEEGYDHSWISSGRKAAKLRRKPRDKGVDLRSEITVPKKVSLSSAHVRELTGLRPETGSVIGASSSPSRDQSLNGGSHPKRGRPKKNASSTNQGADPSSLKLLKGEVLNTANEEITPAEDEVSLRKQYARRSNSEVKQQKCSSKIGLDAKTTEEASLPSAYTLSDEKAGFLNEHEEKPSQSTKIRVRNIRRESSLFQTDIRKRSSVSGVSDVASNIKKTKSSRDGSYGEETPKANCKRKRTPRKEVPPDLGEQLVGSRIKVWWPRDKMFYEGVLDSYDPIKKKHKVLYADGDEEILNLGRERWELVGDDILPGEVPETDIPNADPSSDKPGKQKGKLISESTKQLKVDFKRSGAATASRKKARKSKGAAAQDEPIVANKVMDDTSRPDNGSEGDSKESTDKLKIKTLRIGINSKQKTPETASPSSDENREGGNEFCVTARPKEEHS</sequence>
<evidence type="ECO:0000313" key="9">
    <source>
        <dbReference type="EMBL" id="KAJ9178936.1"/>
    </source>
</evidence>
<evidence type="ECO:0000313" key="10">
    <source>
        <dbReference type="Proteomes" id="UP001174677"/>
    </source>
</evidence>
<dbReference type="Gene3D" id="2.30.30.140">
    <property type="match status" value="1"/>
</dbReference>
<dbReference type="SUPFAM" id="SSF48371">
    <property type="entry name" value="ARM repeat"/>
    <property type="match status" value="1"/>
</dbReference>
<evidence type="ECO:0008006" key="11">
    <source>
        <dbReference type="Google" id="ProtNLM"/>
    </source>
</evidence>
<evidence type="ECO:0000256" key="4">
    <source>
        <dbReference type="ARBA" id="ARBA00022776"/>
    </source>
</evidence>
<feature type="compositionally biased region" description="Basic and acidic residues" evidence="8">
    <location>
        <begin position="338"/>
        <end position="348"/>
    </location>
</feature>
<keyword evidence="3" id="KW-0227">DNA damage</keyword>
<dbReference type="PANTHER" id="PTHR12663:SF69">
    <property type="entry name" value="SISTER CHROMATID COHESION PROTEIN PDS5 HOMOLOG E"/>
    <property type="match status" value="1"/>
</dbReference>
<accession>A0ABQ9MF76</accession>
<dbReference type="InterPro" id="IPR039776">
    <property type="entry name" value="Pds5"/>
</dbReference>